<dbReference type="GO" id="GO:0008028">
    <property type="term" value="F:monocarboxylic acid transmembrane transporter activity"/>
    <property type="evidence" value="ECO:0007669"/>
    <property type="project" value="TreeGrafter"/>
</dbReference>
<name>A0A210PV20_MIZYE</name>
<reference evidence="4 5" key="1">
    <citation type="journal article" date="2017" name="Nat. Ecol. Evol.">
        <title>Scallop genome provides insights into evolution of bilaterian karyotype and development.</title>
        <authorList>
            <person name="Wang S."/>
            <person name="Zhang J."/>
            <person name="Jiao W."/>
            <person name="Li J."/>
            <person name="Xun X."/>
            <person name="Sun Y."/>
            <person name="Guo X."/>
            <person name="Huan P."/>
            <person name="Dong B."/>
            <person name="Zhang L."/>
            <person name="Hu X."/>
            <person name="Sun X."/>
            <person name="Wang J."/>
            <person name="Zhao C."/>
            <person name="Wang Y."/>
            <person name="Wang D."/>
            <person name="Huang X."/>
            <person name="Wang R."/>
            <person name="Lv J."/>
            <person name="Li Y."/>
            <person name="Zhang Z."/>
            <person name="Liu B."/>
            <person name="Lu W."/>
            <person name="Hui Y."/>
            <person name="Liang J."/>
            <person name="Zhou Z."/>
            <person name="Hou R."/>
            <person name="Li X."/>
            <person name="Liu Y."/>
            <person name="Li H."/>
            <person name="Ning X."/>
            <person name="Lin Y."/>
            <person name="Zhao L."/>
            <person name="Xing Q."/>
            <person name="Dou J."/>
            <person name="Li Y."/>
            <person name="Mao J."/>
            <person name="Guo H."/>
            <person name="Dou H."/>
            <person name="Li T."/>
            <person name="Mu C."/>
            <person name="Jiang W."/>
            <person name="Fu Q."/>
            <person name="Fu X."/>
            <person name="Miao Y."/>
            <person name="Liu J."/>
            <person name="Yu Q."/>
            <person name="Li R."/>
            <person name="Liao H."/>
            <person name="Li X."/>
            <person name="Kong Y."/>
            <person name="Jiang Z."/>
            <person name="Chourrout D."/>
            <person name="Li R."/>
            <person name="Bao Z."/>
        </authorList>
    </citation>
    <scope>NUCLEOTIDE SEQUENCE [LARGE SCALE GENOMIC DNA]</scope>
    <source>
        <strain evidence="4 5">PY_sf001</strain>
    </source>
</reference>
<comment type="caution">
    <text evidence="4">The sequence shown here is derived from an EMBL/GenBank/DDBJ whole genome shotgun (WGS) entry which is preliminary data.</text>
</comment>
<dbReference type="Gene3D" id="1.20.1250.20">
    <property type="entry name" value="MFS general substrate transporter like domains"/>
    <property type="match status" value="2"/>
</dbReference>
<dbReference type="AlphaFoldDB" id="A0A210PV20"/>
<feature type="transmembrane region" description="Helical" evidence="2">
    <location>
        <begin position="50"/>
        <end position="71"/>
    </location>
</feature>
<keyword evidence="2" id="KW-0812">Transmembrane</keyword>
<evidence type="ECO:0000259" key="3">
    <source>
        <dbReference type="PROSITE" id="PS50850"/>
    </source>
</evidence>
<feature type="transmembrane region" description="Helical" evidence="2">
    <location>
        <begin position="135"/>
        <end position="156"/>
    </location>
</feature>
<feature type="transmembrane region" description="Helical" evidence="2">
    <location>
        <begin position="352"/>
        <end position="375"/>
    </location>
</feature>
<organism evidence="4 5">
    <name type="scientific">Mizuhopecten yessoensis</name>
    <name type="common">Japanese scallop</name>
    <name type="synonym">Patinopecten yessoensis</name>
    <dbReference type="NCBI Taxonomy" id="6573"/>
    <lineage>
        <taxon>Eukaryota</taxon>
        <taxon>Metazoa</taxon>
        <taxon>Spiralia</taxon>
        <taxon>Lophotrochozoa</taxon>
        <taxon>Mollusca</taxon>
        <taxon>Bivalvia</taxon>
        <taxon>Autobranchia</taxon>
        <taxon>Pteriomorphia</taxon>
        <taxon>Pectinida</taxon>
        <taxon>Pectinoidea</taxon>
        <taxon>Pectinidae</taxon>
        <taxon>Mizuhopecten</taxon>
    </lineage>
</organism>
<dbReference type="PANTHER" id="PTHR11360">
    <property type="entry name" value="MONOCARBOXYLATE TRANSPORTER"/>
    <property type="match status" value="1"/>
</dbReference>
<dbReference type="InterPro" id="IPR036259">
    <property type="entry name" value="MFS_trans_sf"/>
</dbReference>
<feature type="domain" description="Major facilitator superfamily (MFS) profile" evidence="3">
    <location>
        <begin position="10"/>
        <end position="418"/>
    </location>
</feature>
<dbReference type="InterPro" id="IPR050327">
    <property type="entry name" value="Proton-linked_MCT"/>
</dbReference>
<dbReference type="GO" id="GO:0016020">
    <property type="term" value="C:membrane"/>
    <property type="evidence" value="ECO:0007669"/>
    <property type="project" value="UniProtKB-SubCell"/>
</dbReference>
<gene>
    <name evidence="4" type="ORF">KP79_PYT17116</name>
</gene>
<dbReference type="InterPro" id="IPR011701">
    <property type="entry name" value="MFS"/>
</dbReference>
<feature type="transmembrane region" description="Helical" evidence="2">
    <location>
        <begin position="103"/>
        <end position="128"/>
    </location>
</feature>
<comment type="subcellular location">
    <subcellularLocation>
        <location evidence="1">Membrane</location>
        <topology evidence="1">Multi-pass membrane protein</topology>
    </subcellularLocation>
</comment>
<dbReference type="CDD" id="cd17352">
    <property type="entry name" value="MFS_MCT_SLC16"/>
    <property type="match status" value="1"/>
</dbReference>
<dbReference type="SUPFAM" id="SSF103473">
    <property type="entry name" value="MFS general substrate transporter"/>
    <property type="match status" value="1"/>
</dbReference>
<dbReference type="PANTHER" id="PTHR11360:SF284">
    <property type="entry name" value="EG:103B4.3 PROTEIN-RELATED"/>
    <property type="match status" value="1"/>
</dbReference>
<feature type="transmembrane region" description="Helical" evidence="2">
    <location>
        <begin position="322"/>
        <end position="340"/>
    </location>
</feature>
<dbReference type="OrthoDB" id="6094568at2759"/>
<dbReference type="PROSITE" id="PS50850">
    <property type="entry name" value="MFS"/>
    <property type="match status" value="1"/>
</dbReference>
<keyword evidence="2" id="KW-1133">Transmembrane helix</keyword>
<dbReference type="InterPro" id="IPR020846">
    <property type="entry name" value="MFS_dom"/>
</dbReference>
<keyword evidence="2" id="KW-0472">Membrane</keyword>
<dbReference type="EMBL" id="NEDP02005474">
    <property type="protein sequence ID" value="OWF40338.1"/>
    <property type="molecule type" value="Genomic_DNA"/>
</dbReference>
<dbReference type="Proteomes" id="UP000242188">
    <property type="component" value="Unassembled WGS sequence"/>
</dbReference>
<accession>A0A210PV20</accession>
<sequence length="481" mass="51974">MLTQPDKGWAWVVMVASFFIHCLNAGMLYGTGIIQVALLERFQKGLAVTSWAGAIYIFLMFGAGLIGSVLINQFSCRVAFLVGSVIMTSGLLASSFAESLEVLIISYGFTAGLGSGIVFTSGIVVVGLNFQKKRSVATGFASCGAGAGAFIFPPLIQLAREEYGDSGFFILLAGMALNISVFGSLCFPSYLEFNKNAPEMTASTLSLSLHSLTKRQHFCKLISLLRNLPFVCICLSQLASHIGIYMMYVHIPNFAILQGSTDAQASILLSVSGIMNCVSRLLVGMAGNADNISNIVLYFGTFGMLGISTVLFPLYGNTYIGQITYSVILGTYSGSCYVLLSTITTEMVGIEFLVSAFGIAMIFTGFGTLMGPPLAGFIVDGGGTYELSFTLAGCCILLAAVLGIAAEVFRRIYYPDEVVWIKDRKTLKPHENHSLHTELIPQQKANTLNLYHKENSSHEVMLPLQTDHKIYTHEHETGCIH</sequence>
<evidence type="ECO:0000256" key="1">
    <source>
        <dbReference type="ARBA" id="ARBA00004141"/>
    </source>
</evidence>
<evidence type="ECO:0000313" key="5">
    <source>
        <dbReference type="Proteomes" id="UP000242188"/>
    </source>
</evidence>
<feature type="transmembrane region" description="Helical" evidence="2">
    <location>
        <begin position="263"/>
        <end position="283"/>
    </location>
</feature>
<dbReference type="Pfam" id="PF07690">
    <property type="entry name" value="MFS_1"/>
    <property type="match status" value="1"/>
</dbReference>
<proteinExistence type="predicted"/>
<keyword evidence="5" id="KW-1185">Reference proteome</keyword>
<feature type="transmembrane region" description="Helical" evidence="2">
    <location>
        <begin position="295"/>
        <end position="316"/>
    </location>
</feature>
<feature type="transmembrane region" description="Helical" evidence="2">
    <location>
        <begin position="230"/>
        <end position="251"/>
    </location>
</feature>
<feature type="transmembrane region" description="Helical" evidence="2">
    <location>
        <begin position="12"/>
        <end position="38"/>
    </location>
</feature>
<evidence type="ECO:0000313" key="4">
    <source>
        <dbReference type="EMBL" id="OWF40338.1"/>
    </source>
</evidence>
<feature type="transmembrane region" description="Helical" evidence="2">
    <location>
        <begin position="387"/>
        <end position="406"/>
    </location>
</feature>
<evidence type="ECO:0000256" key="2">
    <source>
        <dbReference type="SAM" id="Phobius"/>
    </source>
</evidence>
<feature type="transmembrane region" description="Helical" evidence="2">
    <location>
        <begin position="168"/>
        <end position="191"/>
    </location>
</feature>
<protein>
    <submittedName>
        <fullName evidence="4">Monocarboxylate transporter 12</fullName>
    </submittedName>
</protein>
<feature type="transmembrane region" description="Helical" evidence="2">
    <location>
        <begin position="78"/>
        <end position="97"/>
    </location>
</feature>